<evidence type="ECO:0000256" key="2">
    <source>
        <dbReference type="ARBA" id="ARBA00004496"/>
    </source>
</evidence>
<dbReference type="GO" id="GO:0044781">
    <property type="term" value="P:bacterial-type flagellum organization"/>
    <property type="evidence" value="ECO:0007669"/>
    <property type="project" value="UniProtKB-KW"/>
</dbReference>
<evidence type="ECO:0000256" key="8">
    <source>
        <dbReference type="ARBA" id="ARBA00022927"/>
    </source>
</evidence>
<keyword evidence="12" id="KW-0966">Cell projection</keyword>
<evidence type="ECO:0000313" key="13">
    <source>
        <dbReference type="Proteomes" id="UP001169760"/>
    </source>
</evidence>
<feature type="region of interest" description="Disordered" evidence="10">
    <location>
        <begin position="1"/>
        <end position="62"/>
    </location>
</feature>
<feature type="domain" description="Flagellar assembly protein FliH/Type III secretion system HrpE" evidence="11">
    <location>
        <begin position="117"/>
        <end position="242"/>
    </location>
</feature>
<dbReference type="PRINTS" id="PR01003">
    <property type="entry name" value="FLGFLIH"/>
</dbReference>
<feature type="region of interest" description="Disordered" evidence="10">
    <location>
        <begin position="247"/>
        <end position="358"/>
    </location>
</feature>
<evidence type="ECO:0000256" key="4">
    <source>
        <dbReference type="ARBA" id="ARBA00016507"/>
    </source>
</evidence>
<dbReference type="GO" id="GO:0003774">
    <property type="term" value="F:cytoskeletal motor activity"/>
    <property type="evidence" value="ECO:0007669"/>
    <property type="project" value="InterPro"/>
</dbReference>
<dbReference type="InterPro" id="IPR018035">
    <property type="entry name" value="Flagellar_FliH/T3SS_HrpE"/>
</dbReference>
<keyword evidence="6" id="KW-0963">Cytoplasm</keyword>
<evidence type="ECO:0000256" key="6">
    <source>
        <dbReference type="ARBA" id="ARBA00022490"/>
    </source>
</evidence>
<evidence type="ECO:0000256" key="10">
    <source>
        <dbReference type="SAM" id="MobiDB-lite"/>
    </source>
</evidence>
<evidence type="ECO:0000256" key="7">
    <source>
        <dbReference type="ARBA" id="ARBA00022795"/>
    </source>
</evidence>
<evidence type="ECO:0000256" key="1">
    <source>
        <dbReference type="ARBA" id="ARBA00003041"/>
    </source>
</evidence>
<feature type="compositionally biased region" description="Basic and acidic residues" evidence="10">
    <location>
        <begin position="304"/>
        <end position="330"/>
    </location>
</feature>
<dbReference type="InterPro" id="IPR051472">
    <property type="entry name" value="T3SS_Stator/FliH"/>
</dbReference>
<keyword evidence="12" id="KW-0969">Cilium</keyword>
<proteinExistence type="inferred from homology"/>
<dbReference type="Pfam" id="PF02108">
    <property type="entry name" value="FliH"/>
    <property type="match status" value="1"/>
</dbReference>
<evidence type="ECO:0000256" key="5">
    <source>
        <dbReference type="ARBA" id="ARBA00022448"/>
    </source>
</evidence>
<comment type="similarity">
    <text evidence="3">Belongs to the FliH family.</text>
</comment>
<evidence type="ECO:0000259" key="11">
    <source>
        <dbReference type="Pfam" id="PF02108"/>
    </source>
</evidence>
<dbReference type="InterPro" id="IPR000563">
    <property type="entry name" value="Flag_FliH"/>
</dbReference>
<dbReference type="AlphaFoldDB" id="A0AAW7X339"/>
<dbReference type="PANTHER" id="PTHR34982:SF1">
    <property type="entry name" value="FLAGELLAR ASSEMBLY PROTEIN FLIH"/>
    <property type="match status" value="1"/>
</dbReference>
<comment type="subcellular location">
    <subcellularLocation>
        <location evidence="2">Cytoplasm</location>
    </subcellularLocation>
</comment>
<accession>A0AAW7X339</accession>
<evidence type="ECO:0000256" key="3">
    <source>
        <dbReference type="ARBA" id="ARBA00006602"/>
    </source>
</evidence>
<gene>
    <name evidence="12" type="ORF">Q4521_00810</name>
</gene>
<comment type="caution">
    <text evidence="12">The sequence shown here is derived from an EMBL/GenBank/DDBJ whole genome shotgun (WGS) entry which is preliminary data.</text>
</comment>
<keyword evidence="12" id="KW-0282">Flagellum</keyword>
<keyword evidence="5" id="KW-0813">Transport</keyword>
<dbReference type="GO" id="GO:0009288">
    <property type="term" value="C:bacterial-type flagellum"/>
    <property type="evidence" value="ECO:0007669"/>
    <property type="project" value="InterPro"/>
</dbReference>
<keyword evidence="7" id="KW-1005">Bacterial flagellum biogenesis</keyword>
<sequence>MADNKSNTHAPFEIIRQEEGVESWAPPSMTVPGRVVQSAIKEKKRAKNESIEDIPPSKRPPPLTADALQKMAAEAKEEGFAEGRAEGLQSGHTEGYNKGFDAGSKKAYQETLTSIENERARLASIAEELLLPMQKQQQDLEQIVVDIAVNMAKKILQAEISTDPSLLFALVNRAINELPVGAKNIHVSLNQQDAELMAGLAEETAGIKEWPVHIDNSLTSGGCRVTSDESLIDFDVSTRLAKYFDEARESVEDEDDEDYPPMIERPESIVDGNRGLASDAELKSENAEGEESELDLVKADSQIDDSKTDDSQTDDSKTEDTKRESRKTDIEAEAGEARQASKAGSSPLKSAAEESSDD</sequence>
<dbReference type="GO" id="GO:0015031">
    <property type="term" value="P:protein transport"/>
    <property type="evidence" value="ECO:0007669"/>
    <property type="project" value="UniProtKB-KW"/>
</dbReference>
<dbReference type="EMBL" id="JAUOPB010000001">
    <property type="protein sequence ID" value="MDO6421003.1"/>
    <property type="molecule type" value="Genomic_DNA"/>
</dbReference>
<protein>
    <recommendedName>
        <fullName evidence="4">Flagellar assembly protein FliH</fullName>
    </recommendedName>
</protein>
<evidence type="ECO:0000313" key="12">
    <source>
        <dbReference type="EMBL" id="MDO6421003.1"/>
    </source>
</evidence>
<dbReference type="GO" id="GO:0005829">
    <property type="term" value="C:cytosol"/>
    <property type="evidence" value="ECO:0007669"/>
    <property type="project" value="TreeGrafter"/>
</dbReference>
<dbReference type="RefSeq" id="WP_303490175.1">
    <property type="nucleotide sequence ID" value="NZ_JAUOPB010000001.1"/>
</dbReference>
<dbReference type="PANTHER" id="PTHR34982">
    <property type="entry name" value="YOP PROTEINS TRANSLOCATION PROTEIN L"/>
    <property type="match status" value="1"/>
</dbReference>
<reference evidence="12" key="1">
    <citation type="submission" date="2023-07" db="EMBL/GenBank/DDBJ databases">
        <title>Genome content predicts the carbon catabolic preferences of heterotrophic bacteria.</title>
        <authorList>
            <person name="Gralka M."/>
        </authorList>
    </citation>
    <scope>NUCLEOTIDE SEQUENCE</scope>
    <source>
        <strain evidence="12">I3M17_2</strain>
    </source>
</reference>
<name>A0AAW7X339_9GAMM</name>
<organism evidence="12 13">
    <name type="scientific">Saccharophagus degradans</name>
    <dbReference type="NCBI Taxonomy" id="86304"/>
    <lineage>
        <taxon>Bacteria</taxon>
        <taxon>Pseudomonadati</taxon>
        <taxon>Pseudomonadota</taxon>
        <taxon>Gammaproteobacteria</taxon>
        <taxon>Cellvibrionales</taxon>
        <taxon>Cellvibrionaceae</taxon>
        <taxon>Saccharophagus</taxon>
    </lineage>
</organism>
<dbReference type="GO" id="GO:0071973">
    <property type="term" value="P:bacterial-type flagellum-dependent cell motility"/>
    <property type="evidence" value="ECO:0007669"/>
    <property type="project" value="InterPro"/>
</dbReference>
<evidence type="ECO:0000256" key="9">
    <source>
        <dbReference type="ARBA" id="ARBA00023225"/>
    </source>
</evidence>
<comment type="function">
    <text evidence="1">Needed for flagellar regrowth and assembly.</text>
</comment>
<keyword evidence="8" id="KW-0653">Protein transport</keyword>
<dbReference type="Proteomes" id="UP001169760">
    <property type="component" value="Unassembled WGS sequence"/>
</dbReference>
<keyword evidence="9" id="KW-1006">Bacterial flagellum protein export</keyword>